<sequence>MTHNLGIFFSKEETGNYVWFKIHHSDTPKSQADIANLFASENVDVRYGYIDNTEYSDRGKYVLFALVKQSVDINSFLDKLKKLDVVLNVEYEVMENGELHSLDYPLQLLGERAVITRATTFVDVIHIIKENVSDSGGLLMMSGLNGGIHAARYIKKNIDIDKNNLINILKELVIAAGWGRLEMDFDFETLDGRIYFMNCFIAEYYGKSEIPVCEYVSGFFSGFITEALNEPVHVREIRCKSMNHDVCEHIISKAPHGMKPEHILRGDLP</sequence>
<dbReference type="KEGG" id="mev:Metev_1328"/>
<dbReference type="EMBL" id="CP002069">
    <property type="protein sequence ID" value="ADI74187.1"/>
    <property type="molecule type" value="Genomic_DNA"/>
</dbReference>
<evidence type="ECO:0000313" key="2">
    <source>
        <dbReference type="EMBL" id="ADI74187.1"/>
    </source>
</evidence>
<protein>
    <submittedName>
        <fullName evidence="2">4-vinyl reductase 4VR</fullName>
    </submittedName>
</protein>
<dbReference type="SUPFAM" id="SSF111126">
    <property type="entry name" value="Ligand-binding domain in the NO signalling and Golgi transport"/>
    <property type="match status" value="1"/>
</dbReference>
<evidence type="ECO:0000259" key="1">
    <source>
        <dbReference type="SMART" id="SM00989"/>
    </source>
</evidence>
<dbReference type="PANTHER" id="PTHR35090:SF1">
    <property type="entry name" value="SLR0144 PROTEIN"/>
    <property type="match status" value="1"/>
</dbReference>
<dbReference type="Proteomes" id="UP000000391">
    <property type="component" value="Chromosome"/>
</dbReference>
<dbReference type="STRING" id="644295.Metev_1328"/>
<dbReference type="InterPro" id="IPR024096">
    <property type="entry name" value="NO_sig/Golgi_transp_ligand-bd"/>
</dbReference>
<dbReference type="Pfam" id="PF02830">
    <property type="entry name" value="V4R"/>
    <property type="match status" value="1"/>
</dbReference>
<dbReference type="SMART" id="SM00989">
    <property type="entry name" value="V4R"/>
    <property type="match status" value="1"/>
</dbReference>
<dbReference type="InterPro" id="IPR004096">
    <property type="entry name" value="V4R"/>
</dbReference>
<organism evidence="2 3">
    <name type="scientific">Methanohalobium evestigatum (strain ATCC BAA-1072 / DSM 3721 / NBRC 107634 / OCM 161 / Z-7303)</name>
    <dbReference type="NCBI Taxonomy" id="644295"/>
    <lineage>
        <taxon>Archaea</taxon>
        <taxon>Methanobacteriati</taxon>
        <taxon>Methanobacteriota</taxon>
        <taxon>Stenosarchaea group</taxon>
        <taxon>Methanomicrobia</taxon>
        <taxon>Methanosarcinales</taxon>
        <taxon>Methanosarcinaceae</taxon>
        <taxon>Methanohalobium</taxon>
    </lineage>
</organism>
<dbReference type="AlphaFoldDB" id="D7E9B5"/>
<dbReference type="PANTHER" id="PTHR35090">
    <property type="entry name" value="DNA-DIRECTED RNA POLYMERASE SUBUNIT I"/>
    <property type="match status" value="1"/>
</dbReference>
<dbReference type="OrthoDB" id="371687at2157"/>
<name>D7E9B5_METEZ</name>
<dbReference type="GeneID" id="9346961"/>
<proteinExistence type="predicted"/>
<gene>
    <name evidence="2" type="ordered locus">Metev_1328</name>
</gene>
<dbReference type="Gene3D" id="3.30.1380.20">
    <property type="entry name" value="Trafficking protein particle complex subunit 3"/>
    <property type="match status" value="1"/>
</dbReference>
<dbReference type="HOGENOM" id="CLU_1060131_0_0_2"/>
<reference evidence="2 3" key="1">
    <citation type="submission" date="2010-06" db="EMBL/GenBank/DDBJ databases">
        <title>Complete sequence chromosome of Methanohalobium evestigatum Z-7303.</title>
        <authorList>
            <consortium name="US DOE Joint Genome Institute"/>
            <person name="Lucas S."/>
            <person name="Copeland A."/>
            <person name="Lapidus A."/>
            <person name="Cheng J.-F."/>
            <person name="Bruce D."/>
            <person name="Goodwin L."/>
            <person name="Pitluck S."/>
            <person name="Saunders E."/>
            <person name="Detter J.C."/>
            <person name="Han C."/>
            <person name="Tapia R."/>
            <person name="Land M."/>
            <person name="Hauser L."/>
            <person name="Kyrpides N."/>
            <person name="Mikhailova N."/>
            <person name="Sieprawska-Lupa M."/>
            <person name="Whitman W.B."/>
            <person name="Anderson I."/>
            <person name="Woyke T."/>
        </authorList>
    </citation>
    <scope>NUCLEOTIDE SEQUENCE [LARGE SCALE GENOMIC DNA]</scope>
    <source>
        <strain evidence="3">ATCC BAA-1072 / DSM 3721 / NBRC 107634 / OCM 161 / Z-7303</strain>
    </source>
</reference>
<keyword evidence="3" id="KW-1185">Reference proteome</keyword>
<dbReference type="RefSeq" id="WP_013194753.1">
    <property type="nucleotide sequence ID" value="NC_014253.1"/>
</dbReference>
<accession>D7E9B5</accession>
<feature type="domain" description="4-vinyl reductase 4VR" evidence="1">
    <location>
        <begin position="193"/>
        <end position="253"/>
    </location>
</feature>
<evidence type="ECO:0000313" key="3">
    <source>
        <dbReference type="Proteomes" id="UP000000391"/>
    </source>
</evidence>